<organism evidence="3 4">
    <name type="scientific">Agrobacterium vitis</name>
    <name type="common">Rhizobium vitis</name>
    <dbReference type="NCBI Taxonomy" id="373"/>
    <lineage>
        <taxon>Bacteria</taxon>
        <taxon>Pseudomonadati</taxon>
        <taxon>Pseudomonadota</taxon>
        <taxon>Alphaproteobacteria</taxon>
        <taxon>Hyphomicrobiales</taxon>
        <taxon>Rhizobiaceae</taxon>
        <taxon>Rhizobium/Agrobacterium group</taxon>
        <taxon>Agrobacterium</taxon>
    </lineage>
</organism>
<feature type="domain" description="DUF4334" evidence="2">
    <location>
        <begin position="141"/>
        <end position="196"/>
    </location>
</feature>
<evidence type="ECO:0000259" key="2">
    <source>
        <dbReference type="Pfam" id="PF14232"/>
    </source>
</evidence>
<evidence type="ECO:0000313" key="3">
    <source>
        <dbReference type="EMBL" id="KAA3527985.1"/>
    </source>
</evidence>
<dbReference type="RefSeq" id="WP_060716272.1">
    <property type="nucleotide sequence ID" value="NZ_WPHX01000002.1"/>
</dbReference>
<evidence type="ECO:0000313" key="4">
    <source>
        <dbReference type="Proteomes" id="UP000436911"/>
    </source>
</evidence>
<gene>
    <name evidence="3" type="ORF">DXT89_12075</name>
</gene>
<dbReference type="EMBL" id="QUSG01000005">
    <property type="protein sequence ID" value="KAA3527985.1"/>
    <property type="molecule type" value="Genomic_DNA"/>
</dbReference>
<accession>A0A368NZQ5</accession>
<protein>
    <submittedName>
        <fullName evidence="3">DUF4334 domain-containing protein</fullName>
    </submittedName>
</protein>
<dbReference type="Pfam" id="PF14231">
    <property type="entry name" value="GXWXG"/>
    <property type="match status" value="1"/>
</dbReference>
<dbReference type="InterPro" id="IPR025568">
    <property type="entry name" value="DUF4334"/>
</dbReference>
<dbReference type="Gene3D" id="2.40.128.580">
    <property type="entry name" value="GXWXG domain"/>
    <property type="match status" value="2"/>
</dbReference>
<dbReference type="Pfam" id="PF14232">
    <property type="entry name" value="DUF4334"/>
    <property type="match status" value="1"/>
</dbReference>
<proteinExistence type="predicted"/>
<name>A0A368NZQ5_AGRVI</name>
<sequence>MRRTGNSRKREHIAVTTQVFADTDWLTQWQQDGTSGEEAIARFLQLPALEVDDMIGMWSGQELATNHPIDGLMPPFGWHGKNFVSADEGHPLIMHDRFGFYPLNPFFIPLRLLLASPRLFNNAVGRTAVRNLGRFFASGRPKARLRPVALGGTVSAAMIYDEKPIIDHFRRIDDRRCLGLMEHRDFDRPFFFLLTRE</sequence>
<feature type="domain" description="GXWXG" evidence="1">
    <location>
        <begin position="43"/>
        <end position="99"/>
    </location>
</feature>
<dbReference type="InterPro" id="IPR025951">
    <property type="entry name" value="GXWXG_dom"/>
</dbReference>
<evidence type="ECO:0000259" key="1">
    <source>
        <dbReference type="Pfam" id="PF14231"/>
    </source>
</evidence>
<dbReference type="AlphaFoldDB" id="A0A368NZQ5"/>
<dbReference type="Proteomes" id="UP000436911">
    <property type="component" value="Unassembled WGS sequence"/>
</dbReference>
<reference evidence="3 4" key="1">
    <citation type="submission" date="2018-08" db="EMBL/GenBank/DDBJ databases">
        <title>Genome sequencing of Agrobacterium vitis strain ICMP 10754.</title>
        <authorList>
            <person name="Visnovsky S.B."/>
            <person name="Pitman A.R."/>
        </authorList>
    </citation>
    <scope>NUCLEOTIDE SEQUENCE [LARGE SCALE GENOMIC DNA]</scope>
    <source>
        <strain evidence="3 4">ICMP 10754</strain>
    </source>
</reference>
<comment type="caution">
    <text evidence="3">The sequence shown here is derived from an EMBL/GenBank/DDBJ whole genome shotgun (WGS) entry which is preliminary data.</text>
</comment>